<dbReference type="InterPro" id="IPR002885">
    <property type="entry name" value="PPR_rpt"/>
</dbReference>
<evidence type="ECO:0000256" key="2">
    <source>
        <dbReference type="ARBA" id="ARBA00022737"/>
    </source>
</evidence>
<feature type="repeat" description="PPR" evidence="3">
    <location>
        <begin position="471"/>
        <end position="505"/>
    </location>
</feature>
<feature type="repeat" description="PPR" evidence="3">
    <location>
        <begin position="681"/>
        <end position="715"/>
    </location>
</feature>
<dbReference type="NCBIfam" id="TIGR00756">
    <property type="entry name" value="PPR"/>
    <property type="match status" value="10"/>
</dbReference>
<dbReference type="OMA" id="FLRMMLD"/>
<dbReference type="PANTHER" id="PTHR47936:SF1">
    <property type="entry name" value="PENTATRICOPEPTIDE REPEAT-CONTAINING PROTEIN GUN1, CHLOROPLASTIC"/>
    <property type="match status" value="1"/>
</dbReference>
<dbReference type="PaxDb" id="4081-Solyc11g008760.1.1"/>
<keyword evidence="5" id="KW-1185">Reference proteome</keyword>
<evidence type="ECO:0000313" key="4">
    <source>
        <dbReference type="EnsemblPlants" id="Solyc11g008760.2.1"/>
    </source>
</evidence>
<reference evidence="4" key="2">
    <citation type="submission" date="2019-01" db="UniProtKB">
        <authorList>
            <consortium name="EnsemblPlants"/>
        </authorList>
    </citation>
    <scope>IDENTIFICATION</scope>
    <source>
        <strain evidence="4">cv. Heinz 1706</strain>
    </source>
</reference>
<feature type="repeat" description="PPR" evidence="3">
    <location>
        <begin position="256"/>
        <end position="290"/>
    </location>
</feature>
<evidence type="ECO:0000256" key="1">
    <source>
        <dbReference type="ARBA" id="ARBA00007626"/>
    </source>
</evidence>
<dbReference type="InParanoid" id="A0A3Q7IQE1"/>
<comment type="similarity">
    <text evidence="1">Belongs to the PPR family. P subfamily.</text>
</comment>
<feature type="repeat" description="PPR" evidence="3">
    <location>
        <begin position="716"/>
        <end position="750"/>
    </location>
</feature>
<keyword evidence="2" id="KW-0677">Repeat</keyword>
<accession>A0A3Q7IQE1</accession>
<dbReference type="Proteomes" id="UP000004994">
    <property type="component" value="Chromosome 11"/>
</dbReference>
<evidence type="ECO:0000313" key="5">
    <source>
        <dbReference type="Proteomes" id="UP000004994"/>
    </source>
</evidence>
<feature type="repeat" description="PPR" evidence="3">
    <location>
        <begin position="329"/>
        <end position="363"/>
    </location>
</feature>
<feature type="repeat" description="PPR" evidence="3">
    <location>
        <begin position="364"/>
        <end position="398"/>
    </location>
</feature>
<protein>
    <recommendedName>
        <fullName evidence="6">Pentacotripeptide-repeat region of PRORP domain-containing protein</fullName>
    </recommendedName>
</protein>
<feature type="repeat" description="PPR" evidence="3">
    <location>
        <begin position="436"/>
        <end position="470"/>
    </location>
</feature>
<name>A0A3Q7IQE1_SOLLC</name>
<proteinExistence type="inferred from homology"/>
<dbReference type="Pfam" id="PF13041">
    <property type="entry name" value="PPR_2"/>
    <property type="match status" value="5"/>
</dbReference>
<dbReference type="STRING" id="4081.A0A3Q7IQE1"/>
<dbReference type="AlphaFoldDB" id="A0A3Q7IQE1"/>
<evidence type="ECO:0000256" key="3">
    <source>
        <dbReference type="PROSITE-ProRule" id="PRU00708"/>
    </source>
</evidence>
<evidence type="ECO:0008006" key="6">
    <source>
        <dbReference type="Google" id="ProtNLM"/>
    </source>
</evidence>
<feature type="repeat" description="PPR" evidence="3">
    <location>
        <begin position="293"/>
        <end position="328"/>
    </location>
</feature>
<organism evidence="4">
    <name type="scientific">Solanum lycopersicum</name>
    <name type="common">Tomato</name>
    <name type="synonym">Lycopersicon esculentum</name>
    <dbReference type="NCBI Taxonomy" id="4081"/>
    <lineage>
        <taxon>Eukaryota</taxon>
        <taxon>Viridiplantae</taxon>
        <taxon>Streptophyta</taxon>
        <taxon>Embryophyta</taxon>
        <taxon>Tracheophyta</taxon>
        <taxon>Spermatophyta</taxon>
        <taxon>Magnoliopsida</taxon>
        <taxon>eudicotyledons</taxon>
        <taxon>Gunneridae</taxon>
        <taxon>Pentapetalae</taxon>
        <taxon>asterids</taxon>
        <taxon>lamiids</taxon>
        <taxon>Solanales</taxon>
        <taxon>Solanaceae</taxon>
        <taxon>Solanoideae</taxon>
        <taxon>Solaneae</taxon>
        <taxon>Solanum</taxon>
        <taxon>Solanum subgen. Lycopersicon</taxon>
    </lineage>
</organism>
<feature type="repeat" description="PPR" evidence="3">
    <location>
        <begin position="751"/>
        <end position="785"/>
    </location>
</feature>
<dbReference type="EnsemblPlants" id="Solyc11g008760.2.1">
    <property type="protein sequence ID" value="Solyc11g008760.2.1"/>
    <property type="gene ID" value="Solyc11g008760.2"/>
</dbReference>
<sequence>MATKVQRNLAVLYNKRQFSVAGASYTGTTSAAKTAAASKVGNLIVVASIAKALIKRGGTRNLEKYGDLIPLSESLVLQVLRRNNLDAEKKLDFFKWCSLRPNFKHSTETYSQMFKCICYSRNHREDVFVLLNSMKDDEVLLNSATFKLLLDSFTRTGNFDSALEILEFVEGDLANSSCLSPDVYNSVLIALVQKNQVNLALSIFLKLLETNDGNSIGVSSAIACNELLVGLKRGNMRAEFKQVFDKLRGGNVFPFDRWGYNICIHAFGCWGDLSRSLSLFKEMKERGSCFSPDLCTYNSLIHVLCLLGKVKDAFVVWEELKGSSGLEPDAYTYRIVIQGCSKAYLINDAIKVFTEMQYNGIRPDTIVYNSLLDGLLKVRKLTDACNLFQKMIEDDGVRASCWTYNILIDGLFKNGRALAAYTLFCDLKKKSNNFVDGVSYSIVILHLCREDRLDEALKLVEEMEARGFTVDLVTITSLLIAIYREGHWDYTERLMKHIRDSNLVPIIIRWKDSMEATMKAPQSREKDFTPIFPSNRNFGDILGLENLTDAETDIALGAEEAEIHYQESDPWSSSPYMDLLADKVSSQSNSSRTFSLTGGKRIDTKSADSFDIDMVNTFLSIFLAKGKLSMACKLFEIFTDMGADPVSYTYNSMMSSFVKKGYFNEAWGVLQEMGEKVCPSDVATYNVIIQGLGKMGRADLADAVLDKLMKQGGYLDIVMYNTLINALGKAGRIEEVNKLFQQMKDSGINPDVVTYNTLIEVHAKAGQLKQSYKFLRMMLEAGCAPNQVTDTTLDFLEKEIEKLRYQKASMKRPNEAREEVEFIELGVSSFDSKS</sequence>
<dbReference type="Pfam" id="PF01535">
    <property type="entry name" value="PPR"/>
    <property type="match status" value="3"/>
</dbReference>
<dbReference type="InterPro" id="IPR011990">
    <property type="entry name" value="TPR-like_helical_dom_sf"/>
</dbReference>
<dbReference type="FunCoup" id="A0A3Q7IQE1">
    <property type="interactions" value="1553"/>
</dbReference>
<dbReference type="PANTHER" id="PTHR47936">
    <property type="entry name" value="PPR_LONG DOMAIN-CONTAINING PROTEIN"/>
    <property type="match status" value="1"/>
</dbReference>
<dbReference type="Gramene" id="Solyc11g008760.2.1">
    <property type="protein sequence ID" value="Solyc11g008760.2.1"/>
    <property type="gene ID" value="Solyc11g008760.2"/>
</dbReference>
<dbReference type="PROSITE" id="PS51375">
    <property type="entry name" value="PPR"/>
    <property type="match status" value="10"/>
</dbReference>
<feature type="repeat" description="PPR" evidence="3">
    <location>
        <begin position="646"/>
        <end position="680"/>
    </location>
</feature>
<reference evidence="4" key="1">
    <citation type="journal article" date="2012" name="Nature">
        <title>The tomato genome sequence provides insights into fleshy fruit evolution.</title>
        <authorList>
            <consortium name="Tomato Genome Consortium"/>
        </authorList>
    </citation>
    <scope>NUCLEOTIDE SEQUENCE [LARGE SCALE GENOMIC DNA]</scope>
    <source>
        <strain evidence="4">cv. Heinz 1706</strain>
    </source>
</reference>
<dbReference type="Gene3D" id="1.25.40.10">
    <property type="entry name" value="Tetratricopeptide repeat domain"/>
    <property type="match status" value="6"/>
</dbReference>